<keyword evidence="10" id="KW-1185">Reference proteome</keyword>
<keyword evidence="3" id="KW-0479">Metal-binding</keyword>
<evidence type="ECO:0000256" key="8">
    <source>
        <dbReference type="SAM" id="SignalP"/>
    </source>
</evidence>
<evidence type="ECO:0000256" key="1">
    <source>
        <dbReference type="ARBA" id="ARBA00001954"/>
    </source>
</evidence>
<evidence type="ECO:0000256" key="7">
    <source>
        <dbReference type="ARBA" id="ARBA00048709"/>
    </source>
</evidence>
<comment type="cofactor">
    <cofactor evidence="1">
        <name>Fe(2+)</name>
        <dbReference type="ChEBI" id="CHEBI:29033"/>
    </cofactor>
</comment>
<evidence type="ECO:0000256" key="2">
    <source>
        <dbReference type="ARBA" id="ARBA00006787"/>
    </source>
</evidence>
<evidence type="ECO:0000256" key="4">
    <source>
        <dbReference type="ARBA" id="ARBA00023002"/>
    </source>
</evidence>
<sequence length="536" mass="59130">MAVLMVLILLGVAIAAWACKGFVIFCLEVAVSTAAGKRGKRNPWLESNYAPVRQELLEADLPVEGTLPAALDGAYVRNGPNPLHQPIGGHHWFDGDGMLHAVRIKDGKAAYSNAYVQTSKYKQEKKAGRPLFFTLGAMEGVSGVLIYMLQQLKEKLGVVHTKEGDGPANTSVVFHNKQLLALVETDLPQVVRVNNDAHIETLERQTYGGQLRSPFTAHPKIDPKTGELHGIGYSFSKPWMHYYVIGSGGTLKLDIDIELPAPVMMHDFAITEDYAVFLDFPLTINQEGLIKGKPLVRFDEGRASRFGVLPKSSEVPEKIRWFEMPAMFAFHVANAWQEGNSIRLFACMYTEGFDFANVAAGKDRSLPRMVEVRLDLDSGKATSRIVSEVHCEFPTIPDSLVGRKTKYTYVVMYEIVDGEERPHGLAKIDLTASSPAAAATISFGRSRSGGEAVFIPSSTNPAELKGEDDGYLATYVYDKASDSSDFVVYDARSFSPEPVARVKLPQRVPHGFHGKHINVAQFQAQFPFDIHFLPDI</sequence>
<reference evidence="9 10" key="1">
    <citation type="journal article" date="2024" name="Nat. Commun.">
        <title>Phylogenomics reveals the evolutionary origins of lichenization in chlorophyte algae.</title>
        <authorList>
            <person name="Puginier C."/>
            <person name="Libourel C."/>
            <person name="Otte J."/>
            <person name="Skaloud P."/>
            <person name="Haon M."/>
            <person name="Grisel S."/>
            <person name="Petersen M."/>
            <person name="Berrin J.G."/>
            <person name="Delaux P.M."/>
            <person name="Dal Grande F."/>
            <person name="Keller J."/>
        </authorList>
    </citation>
    <scope>NUCLEOTIDE SEQUENCE [LARGE SCALE GENOMIC DNA]</scope>
    <source>
        <strain evidence="9 10">SAG 216-7</strain>
    </source>
</reference>
<proteinExistence type="inferred from homology"/>
<gene>
    <name evidence="9" type="ORF">WJX75_006177</name>
</gene>
<evidence type="ECO:0000256" key="5">
    <source>
        <dbReference type="ARBA" id="ARBA00023004"/>
    </source>
</evidence>
<evidence type="ECO:0000256" key="6">
    <source>
        <dbReference type="ARBA" id="ARBA00039084"/>
    </source>
</evidence>
<dbReference type="EMBL" id="JALJOT010000008">
    <property type="protein sequence ID" value="KAK9908329.1"/>
    <property type="molecule type" value="Genomic_DNA"/>
</dbReference>
<protein>
    <recommendedName>
        <fullName evidence="6">carotenoid 9,10-dioxygenase</fullName>
        <ecNumber evidence="6">1.14.99.n4</ecNumber>
    </recommendedName>
</protein>
<accession>A0ABR2YN11</accession>
<dbReference type="Proteomes" id="UP001491310">
    <property type="component" value="Unassembled WGS sequence"/>
</dbReference>
<evidence type="ECO:0000313" key="10">
    <source>
        <dbReference type="Proteomes" id="UP001491310"/>
    </source>
</evidence>
<evidence type="ECO:0000313" key="9">
    <source>
        <dbReference type="EMBL" id="KAK9908329.1"/>
    </source>
</evidence>
<comment type="caution">
    <text evidence="9">The sequence shown here is derived from an EMBL/GenBank/DDBJ whole genome shotgun (WGS) entry which is preliminary data.</text>
</comment>
<comment type="similarity">
    <text evidence="2">Belongs to the carotenoid oxygenase family.</text>
</comment>
<keyword evidence="4" id="KW-0560">Oxidoreductase</keyword>
<feature type="signal peptide" evidence="8">
    <location>
        <begin position="1"/>
        <end position="15"/>
    </location>
</feature>
<evidence type="ECO:0000256" key="3">
    <source>
        <dbReference type="ARBA" id="ARBA00022723"/>
    </source>
</evidence>
<organism evidence="9 10">
    <name type="scientific">Coccomyxa subellipsoidea</name>
    <dbReference type="NCBI Taxonomy" id="248742"/>
    <lineage>
        <taxon>Eukaryota</taxon>
        <taxon>Viridiplantae</taxon>
        <taxon>Chlorophyta</taxon>
        <taxon>core chlorophytes</taxon>
        <taxon>Trebouxiophyceae</taxon>
        <taxon>Trebouxiophyceae incertae sedis</taxon>
        <taxon>Coccomyxaceae</taxon>
        <taxon>Coccomyxa</taxon>
    </lineage>
</organism>
<keyword evidence="8" id="KW-0732">Signal</keyword>
<dbReference type="EC" id="1.14.99.n4" evidence="6"/>
<dbReference type="PANTHER" id="PTHR10543:SF89">
    <property type="entry name" value="CAROTENOID 9,10(9',10')-CLEAVAGE DIOXYGENASE 1"/>
    <property type="match status" value="1"/>
</dbReference>
<name>A0ABR2YN11_9CHLO</name>
<dbReference type="Pfam" id="PF03055">
    <property type="entry name" value="RPE65"/>
    <property type="match status" value="1"/>
</dbReference>
<feature type="chain" id="PRO_5045634106" description="carotenoid 9,10-dioxygenase" evidence="8">
    <location>
        <begin position="16"/>
        <end position="536"/>
    </location>
</feature>
<comment type="catalytic activity">
    <reaction evidence="7">
        <text>all-trans-zeaxanthin + 2 O2 = 4,9-dimethyldodeca-2,4,6,8,10-pentaenedial + 2 (3R)-hydroxy-beta-ionone</text>
        <dbReference type="Rhea" id="RHEA:26393"/>
        <dbReference type="ChEBI" id="CHEBI:15379"/>
        <dbReference type="ChEBI" id="CHEBI:27547"/>
        <dbReference type="ChEBI" id="CHEBI:53171"/>
        <dbReference type="ChEBI" id="CHEBI:53173"/>
        <dbReference type="EC" id="1.14.99.n4"/>
    </reaction>
</comment>
<dbReference type="InterPro" id="IPR004294">
    <property type="entry name" value="Carotenoid_Oase"/>
</dbReference>
<dbReference type="PANTHER" id="PTHR10543">
    <property type="entry name" value="BETA-CAROTENE DIOXYGENASE"/>
    <property type="match status" value="1"/>
</dbReference>
<keyword evidence="5" id="KW-0408">Iron</keyword>